<dbReference type="EnsemblPlants" id="Pp3c12_18655V3.1">
    <property type="protein sequence ID" value="PAC:32973824.CDS.1"/>
    <property type="gene ID" value="Pp3c12_18655"/>
</dbReference>
<proteinExistence type="predicted"/>
<evidence type="ECO:0000313" key="3">
    <source>
        <dbReference type="Proteomes" id="UP000006727"/>
    </source>
</evidence>
<organism evidence="1">
    <name type="scientific">Physcomitrium patens</name>
    <name type="common">Spreading-leaved earth moss</name>
    <name type="synonym">Physcomitrella patens</name>
    <dbReference type="NCBI Taxonomy" id="3218"/>
    <lineage>
        <taxon>Eukaryota</taxon>
        <taxon>Viridiplantae</taxon>
        <taxon>Streptophyta</taxon>
        <taxon>Embryophyta</taxon>
        <taxon>Bryophyta</taxon>
        <taxon>Bryophytina</taxon>
        <taxon>Bryopsida</taxon>
        <taxon>Funariidae</taxon>
        <taxon>Funariales</taxon>
        <taxon>Funariaceae</taxon>
        <taxon>Physcomitrium</taxon>
    </lineage>
</organism>
<gene>
    <name evidence="1" type="ORF">PHYPA_016467</name>
</gene>
<name>A0A2K1JRC2_PHYPA</name>
<keyword evidence="3" id="KW-1185">Reference proteome</keyword>
<dbReference type="AlphaFoldDB" id="A0A2K1JRC2"/>
<dbReference type="InParanoid" id="A0A2K1JRC2"/>
<sequence length="100" mass="11339">MVYRGVILLMSIKAPDLSHGLYTCDVRVVESQSSPRSPSIDSMLDSVTILHWLLGRLRRLSPRWLSNGMWHLVMANFWIIPLRFGTGESQDRKAAKIDSG</sequence>
<dbReference type="Proteomes" id="UP000006727">
    <property type="component" value="Chromosome 12"/>
</dbReference>
<evidence type="ECO:0000313" key="2">
    <source>
        <dbReference type="EnsemblPlants" id="PAC:32973824.CDS.1"/>
    </source>
</evidence>
<reference evidence="1 3" key="2">
    <citation type="journal article" date="2018" name="Plant J.">
        <title>The Physcomitrella patens chromosome-scale assembly reveals moss genome structure and evolution.</title>
        <authorList>
            <person name="Lang D."/>
            <person name="Ullrich K.K."/>
            <person name="Murat F."/>
            <person name="Fuchs J."/>
            <person name="Jenkins J."/>
            <person name="Haas F.B."/>
            <person name="Piednoel M."/>
            <person name="Gundlach H."/>
            <person name="Van Bel M."/>
            <person name="Meyberg R."/>
            <person name="Vives C."/>
            <person name="Morata J."/>
            <person name="Symeonidi A."/>
            <person name="Hiss M."/>
            <person name="Muchero W."/>
            <person name="Kamisugi Y."/>
            <person name="Saleh O."/>
            <person name="Blanc G."/>
            <person name="Decker E.L."/>
            <person name="van Gessel N."/>
            <person name="Grimwood J."/>
            <person name="Hayes R.D."/>
            <person name="Graham S.W."/>
            <person name="Gunter L.E."/>
            <person name="McDaniel S.F."/>
            <person name="Hoernstein S.N.W."/>
            <person name="Larsson A."/>
            <person name="Li F.W."/>
            <person name="Perroud P.F."/>
            <person name="Phillips J."/>
            <person name="Ranjan P."/>
            <person name="Rokshar D.S."/>
            <person name="Rothfels C.J."/>
            <person name="Schneider L."/>
            <person name="Shu S."/>
            <person name="Stevenson D.W."/>
            <person name="Thummler F."/>
            <person name="Tillich M."/>
            <person name="Villarreal Aguilar J.C."/>
            <person name="Widiez T."/>
            <person name="Wong G.K."/>
            <person name="Wymore A."/>
            <person name="Zhang Y."/>
            <person name="Zimmer A.D."/>
            <person name="Quatrano R.S."/>
            <person name="Mayer K.F.X."/>
            <person name="Goodstein D."/>
            <person name="Casacuberta J.M."/>
            <person name="Vandepoele K."/>
            <person name="Reski R."/>
            <person name="Cuming A.C."/>
            <person name="Tuskan G.A."/>
            <person name="Maumus F."/>
            <person name="Salse J."/>
            <person name="Schmutz J."/>
            <person name="Rensing S.A."/>
        </authorList>
    </citation>
    <scope>NUCLEOTIDE SEQUENCE [LARGE SCALE GENOMIC DNA]</scope>
    <source>
        <strain evidence="2 3">cv. Gransden 2004</strain>
    </source>
</reference>
<accession>A0A2K1JRC2</accession>
<dbReference type="Gramene" id="Pp3c12_18655V3.1">
    <property type="protein sequence ID" value="PAC:32973824.CDS.1"/>
    <property type="gene ID" value="Pp3c12_18655"/>
</dbReference>
<protein>
    <submittedName>
        <fullName evidence="1 2">Uncharacterized protein</fullName>
    </submittedName>
</protein>
<evidence type="ECO:0000313" key="1">
    <source>
        <dbReference type="EMBL" id="PNR44084.1"/>
    </source>
</evidence>
<reference evidence="2" key="3">
    <citation type="submission" date="2020-12" db="UniProtKB">
        <authorList>
            <consortium name="EnsemblPlants"/>
        </authorList>
    </citation>
    <scope>IDENTIFICATION</scope>
</reference>
<reference evidence="1 3" key="1">
    <citation type="journal article" date="2008" name="Science">
        <title>The Physcomitrella genome reveals evolutionary insights into the conquest of land by plants.</title>
        <authorList>
            <person name="Rensing S."/>
            <person name="Lang D."/>
            <person name="Zimmer A."/>
            <person name="Terry A."/>
            <person name="Salamov A."/>
            <person name="Shapiro H."/>
            <person name="Nishiyama T."/>
            <person name="Perroud P.-F."/>
            <person name="Lindquist E."/>
            <person name="Kamisugi Y."/>
            <person name="Tanahashi T."/>
            <person name="Sakakibara K."/>
            <person name="Fujita T."/>
            <person name="Oishi K."/>
            <person name="Shin-I T."/>
            <person name="Kuroki Y."/>
            <person name="Toyoda A."/>
            <person name="Suzuki Y."/>
            <person name="Hashimoto A."/>
            <person name="Yamaguchi K."/>
            <person name="Sugano A."/>
            <person name="Kohara Y."/>
            <person name="Fujiyama A."/>
            <person name="Anterola A."/>
            <person name="Aoki S."/>
            <person name="Ashton N."/>
            <person name="Barbazuk W.B."/>
            <person name="Barker E."/>
            <person name="Bennetzen J."/>
            <person name="Bezanilla M."/>
            <person name="Blankenship R."/>
            <person name="Cho S.H."/>
            <person name="Dutcher S."/>
            <person name="Estelle M."/>
            <person name="Fawcett J.A."/>
            <person name="Gundlach H."/>
            <person name="Hanada K."/>
            <person name="Heyl A."/>
            <person name="Hicks K.A."/>
            <person name="Hugh J."/>
            <person name="Lohr M."/>
            <person name="Mayer K."/>
            <person name="Melkozernov A."/>
            <person name="Murata T."/>
            <person name="Nelson D."/>
            <person name="Pils B."/>
            <person name="Prigge M."/>
            <person name="Reiss B."/>
            <person name="Renner T."/>
            <person name="Rombauts S."/>
            <person name="Rushton P."/>
            <person name="Sanderfoot A."/>
            <person name="Schween G."/>
            <person name="Shiu S.-H."/>
            <person name="Stueber K."/>
            <person name="Theodoulou F.L."/>
            <person name="Tu H."/>
            <person name="Van de Peer Y."/>
            <person name="Verrier P.J."/>
            <person name="Waters E."/>
            <person name="Wood A."/>
            <person name="Yang L."/>
            <person name="Cove D."/>
            <person name="Cuming A."/>
            <person name="Hasebe M."/>
            <person name="Lucas S."/>
            <person name="Mishler D.B."/>
            <person name="Reski R."/>
            <person name="Grigoriev I."/>
            <person name="Quatrano R.S."/>
            <person name="Boore J.L."/>
        </authorList>
    </citation>
    <scope>NUCLEOTIDE SEQUENCE [LARGE SCALE GENOMIC DNA]</scope>
    <source>
        <strain evidence="2 3">cv. Gransden 2004</strain>
    </source>
</reference>
<dbReference type="EMBL" id="ABEU02000012">
    <property type="protein sequence ID" value="PNR44084.1"/>
    <property type="molecule type" value="Genomic_DNA"/>
</dbReference>